<dbReference type="OrthoDB" id="185373at2759"/>
<dbReference type="PANTHER" id="PTHR46598">
    <property type="entry name" value="BNAC05G43320D PROTEIN"/>
    <property type="match status" value="1"/>
</dbReference>
<proteinExistence type="inferred from homology"/>
<sequence length="160" mass="17226">MDGCVLGDDGLAGALAFFNEMRSWGIVSSTVSYTTLMKVFAVSGQPKVAHKVFEEMERDPRVTVDGGVEHARGESTVTGLPDVATYGSLAKGIAMARKPEEALVLWNEVKERCLEEADEELLGALADVCVRAAFFKKALETRRRRDGVGGAAGTCPCGWR</sequence>
<dbReference type="PROSITE" id="PS51375">
    <property type="entry name" value="PPR"/>
    <property type="match status" value="2"/>
</dbReference>
<evidence type="ECO:0008006" key="7">
    <source>
        <dbReference type="Google" id="ProtNLM"/>
    </source>
</evidence>
<evidence type="ECO:0000313" key="6">
    <source>
        <dbReference type="Proteomes" id="UP000604825"/>
    </source>
</evidence>
<keyword evidence="2" id="KW-0677">Repeat</keyword>
<evidence type="ECO:0000313" key="5">
    <source>
        <dbReference type="EMBL" id="CAD6269924.1"/>
    </source>
</evidence>
<dbReference type="Pfam" id="PF01535">
    <property type="entry name" value="PPR"/>
    <property type="match status" value="2"/>
</dbReference>
<evidence type="ECO:0000256" key="3">
    <source>
        <dbReference type="ARBA" id="ARBA00022946"/>
    </source>
</evidence>
<name>A0A811RHS9_9POAL</name>
<evidence type="ECO:0000256" key="2">
    <source>
        <dbReference type="ARBA" id="ARBA00022737"/>
    </source>
</evidence>
<keyword evidence="6" id="KW-1185">Reference proteome</keyword>
<comment type="caution">
    <text evidence="5">The sequence shown here is derived from an EMBL/GenBank/DDBJ whole genome shotgun (WGS) entry which is preliminary data.</text>
</comment>
<dbReference type="Gene3D" id="1.25.40.10">
    <property type="entry name" value="Tetratricopeptide repeat domain"/>
    <property type="match status" value="1"/>
</dbReference>
<evidence type="ECO:0000256" key="1">
    <source>
        <dbReference type="ARBA" id="ARBA00007626"/>
    </source>
</evidence>
<dbReference type="AlphaFoldDB" id="A0A811RHS9"/>
<gene>
    <name evidence="5" type="ORF">NCGR_LOCUS53221</name>
</gene>
<feature type="repeat" description="PPR" evidence="4">
    <location>
        <begin position="29"/>
        <end position="59"/>
    </location>
</feature>
<accession>A0A811RHS9</accession>
<dbReference type="EMBL" id="CAJGYO010000015">
    <property type="protein sequence ID" value="CAD6269924.1"/>
    <property type="molecule type" value="Genomic_DNA"/>
</dbReference>
<organism evidence="5 6">
    <name type="scientific">Miscanthus lutarioriparius</name>
    <dbReference type="NCBI Taxonomy" id="422564"/>
    <lineage>
        <taxon>Eukaryota</taxon>
        <taxon>Viridiplantae</taxon>
        <taxon>Streptophyta</taxon>
        <taxon>Embryophyta</taxon>
        <taxon>Tracheophyta</taxon>
        <taxon>Spermatophyta</taxon>
        <taxon>Magnoliopsida</taxon>
        <taxon>Liliopsida</taxon>
        <taxon>Poales</taxon>
        <taxon>Poaceae</taxon>
        <taxon>PACMAD clade</taxon>
        <taxon>Panicoideae</taxon>
        <taxon>Andropogonodae</taxon>
        <taxon>Andropogoneae</taxon>
        <taxon>Saccharinae</taxon>
        <taxon>Miscanthus</taxon>
    </lineage>
</organism>
<dbReference type="NCBIfam" id="TIGR00756">
    <property type="entry name" value="PPR"/>
    <property type="match status" value="1"/>
</dbReference>
<comment type="similarity">
    <text evidence="1">Belongs to the PPR family. P subfamily.</text>
</comment>
<feature type="repeat" description="PPR" evidence="4">
    <location>
        <begin position="82"/>
        <end position="116"/>
    </location>
</feature>
<evidence type="ECO:0000256" key="4">
    <source>
        <dbReference type="PROSITE-ProRule" id="PRU00708"/>
    </source>
</evidence>
<dbReference type="PANTHER" id="PTHR46598:SF5">
    <property type="entry name" value="PENTACOTRIPEPTIDE-REPEAT REGION OF PRORP DOMAIN-CONTAINING PROTEIN"/>
    <property type="match status" value="1"/>
</dbReference>
<dbReference type="InterPro" id="IPR002885">
    <property type="entry name" value="PPR_rpt"/>
</dbReference>
<dbReference type="Proteomes" id="UP000604825">
    <property type="component" value="Unassembled WGS sequence"/>
</dbReference>
<dbReference type="InterPro" id="IPR011990">
    <property type="entry name" value="TPR-like_helical_dom_sf"/>
</dbReference>
<protein>
    <recommendedName>
        <fullName evidence="7">Pentatricopeptide repeat-containing protein</fullName>
    </recommendedName>
</protein>
<reference evidence="5" key="1">
    <citation type="submission" date="2020-10" db="EMBL/GenBank/DDBJ databases">
        <authorList>
            <person name="Han B."/>
            <person name="Lu T."/>
            <person name="Zhao Q."/>
            <person name="Huang X."/>
            <person name="Zhao Y."/>
        </authorList>
    </citation>
    <scope>NUCLEOTIDE SEQUENCE</scope>
</reference>
<keyword evidence="3" id="KW-0809">Transit peptide</keyword>